<proteinExistence type="inferred from homology"/>
<keyword evidence="3" id="KW-0699">rRNA-binding</keyword>
<dbReference type="PROSITE" id="PS51721">
    <property type="entry name" value="G_CP"/>
    <property type="match status" value="1"/>
</dbReference>
<organism evidence="7 8">
    <name type="scientific">Microcoleus anatoxicus PTRS2</name>
    <dbReference type="NCBI Taxonomy" id="2705321"/>
    <lineage>
        <taxon>Bacteria</taxon>
        <taxon>Bacillati</taxon>
        <taxon>Cyanobacteriota</taxon>
        <taxon>Cyanophyceae</taxon>
        <taxon>Oscillatoriophycideae</taxon>
        <taxon>Oscillatoriales</taxon>
        <taxon>Microcoleaceae</taxon>
        <taxon>Microcoleus</taxon>
        <taxon>Microcoleus anatoxicus</taxon>
    </lineage>
</organism>
<comment type="function">
    <text evidence="3">One of several proteins that assist in the late maturation steps of the functional core of the 30S ribosomal subunit. Helps release RbfA from mature subunits. May play a role in the assembly of ribosomal proteins into the subunit. Circularly permuted GTPase that catalyzes slow GTP hydrolysis, GTPase activity is stimulated by the 30S ribosomal subunit.</text>
</comment>
<gene>
    <name evidence="3 7" type="primary">rsgA</name>
    <name evidence="7" type="ORF">WMG39_17315</name>
</gene>
<dbReference type="SUPFAM" id="SSF50249">
    <property type="entry name" value="Nucleic acid-binding proteins"/>
    <property type="match status" value="1"/>
</dbReference>
<feature type="binding site" evidence="3">
    <location>
        <begin position="134"/>
        <end position="137"/>
    </location>
    <ligand>
        <name>GTP</name>
        <dbReference type="ChEBI" id="CHEBI:37565"/>
    </ligand>
</feature>
<keyword evidence="3" id="KW-0479">Metal-binding</keyword>
<reference evidence="7 8" key="1">
    <citation type="journal article" date="2020" name="Harmful Algae">
        <title>Molecular and morphological characterization of a novel dihydroanatoxin-a producing Microcoleus species (cyanobacteria) from the Russian River, California, USA.</title>
        <authorList>
            <person name="Conklin K.Y."/>
            <person name="Stancheva R."/>
            <person name="Otten T.G."/>
            <person name="Fadness R."/>
            <person name="Boyer G.L."/>
            <person name="Read B."/>
            <person name="Zhang X."/>
            <person name="Sheath R.G."/>
        </authorList>
    </citation>
    <scope>NUCLEOTIDE SEQUENCE [LARGE SCALE GENOMIC DNA]</scope>
    <source>
        <strain evidence="7 8">PTRS2</strain>
    </source>
</reference>
<keyword evidence="3" id="KW-0690">Ribosome biogenesis</keyword>
<comment type="subunit">
    <text evidence="3">Monomer. Associates with 30S ribosomal subunit, binds 16S rRNA.</text>
</comment>
<dbReference type="InterPro" id="IPR012340">
    <property type="entry name" value="NA-bd_OB-fold"/>
</dbReference>
<feature type="binding site" evidence="3">
    <location>
        <begin position="232"/>
        <end position="240"/>
    </location>
    <ligand>
        <name>GTP</name>
        <dbReference type="ChEBI" id="CHEBI:37565"/>
    </ligand>
</feature>
<dbReference type="InterPro" id="IPR027417">
    <property type="entry name" value="P-loop_NTPase"/>
</dbReference>
<feature type="binding site" evidence="3">
    <location>
        <position position="328"/>
    </location>
    <ligand>
        <name>Zn(2+)</name>
        <dbReference type="ChEBI" id="CHEBI:29105"/>
    </ligand>
</feature>
<dbReference type="EMBL" id="JBBLXS010000234">
    <property type="protein sequence ID" value="MEK0186595.1"/>
    <property type="molecule type" value="Genomic_DNA"/>
</dbReference>
<evidence type="ECO:0000256" key="2">
    <source>
        <dbReference type="ARBA" id="ARBA00023134"/>
    </source>
</evidence>
<dbReference type="Gene3D" id="3.40.50.300">
    <property type="entry name" value="P-loop containing nucleotide triphosphate hydrolases"/>
    <property type="match status" value="1"/>
</dbReference>
<evidence type="ECO:0000259" key="6">
    <source>
        <dbReference type="PROSITE" id="PS51721"/>
    </source>
</evidence>
<dbReference type="Gene3D" id="2.40.50.140">
    <property type="entry name" value="Nucleic acid-binding proteins"/>
    <property type="match status" value="1"/>
</dbReference>
<dbReference type="CDD" id="cd01854">
    <property type="entry name" value="YjeQ_EngC"/>
    <property type="match status" value="1"/>
</dbReference>
<dbReference type="Pfam" id="PF03193">
    <property type="entry name" value="RsgA_GTPase"/>
    <property type="match status" value="2"/>
</dbReference>
<feature type="binding site" evidence="3">
    <location>
        <position position="320"/>
    </location>
    <ligand>
        <name>Zn(2+)</name>
        <dbReference type="ChEBI" id="CHEBI:29105"/>
    </ligand>
</feature>
<keyword evidence="2 3" id="KW-0342">GTP-binding</keyword>
<dbReference type="Gene3D" id="1.10.40.50">
    <property type="entry name" value="Probable gtpase engc, domain 3"/>
    <property type="match status" value="1"/>
</dbReference>
<dbReference type="PANTHER" id="PTHR32120">
    <property type="entry name" value="SMALL RIBOSOMAL SUBUNIT BIOGENESIS GTPASE RSGA"/>
    <property type="match status" value="1"/>
</dbReference>
<feature type="compositionally biased region" description="Basic residues" evidence="4">
    <location>
        <begin position="381"/>
        <end position="393"/>
    </location>
</feature>
<name>A0ABU8YQE3_9CYAN</name>
<dbReference type="EC" id="3.6.1.-" evidence="3"/>
<keyword evidence="3" id="KW-0963">Cytoplasm</keyword>
<dbReference type="InterPro" id="IPR010914">
    <property type="entry name" value="RsgA_GTPase_dom"/>
</dbReference>
<keyword evidence="3" id="KW-0694">RNA-binding</keyword>
<evidence type="ECO:0000256" key="4">
    <source>
        <dbReference type="SAM" id="MobiDB-lite"/>
    </source>
</evidence>
<feature type="region of interest" description="Disordered" evidence="4">
    <location>
        <begin position="360"/>
        <end position="406"/>
    </location>
</feature>
<comment type="caution">
    <text evidence="7">The sequence shown here is derived from an EMBL/GenBank/DDBJ whole genome shotgun (WGS) entry which is preliminary data.</text>
</comment>
<evidence type="ECO:0000256" key="3">
    <source>
        <dbReference type="HAMAP-Rule" id="MF_01820"/>
    </source>
</evidence>
<evidence type="ECO:0000259" key="5">
    <source>
        <dbReference type="PROSITE" id="PS50936"/>
    </source>
</evidence>
<dbReference type="SUPFAM" id="SSF52540">
    <property type="entry name" value="P-loop containing nucleoside triphosphate hydrolases"/>
    <property type="match status" value="1"/>
</dbReference>
<dbReference type="Proteomes" id="UP001384579">
    <property type="component" value="Unassembled WGS sequence"/>
</dbReference>
<feature type="domain" description="CP-type G" evidence="6">
    <location>
        <begin position="85"/>
        <end position="290"/>
    </location>
</feature>
<comment type="similarity">
    <text evidence="3">Belongs to the TRAFAC class YlqF/YawG GTPase family. RsgA subfamily.</text>
</comment>
<dbReference type="NCBIfam" id="TIGR00157">
    <property type="entry name" value="ribosome small subunit-dependent GTPase A"/>
    <property type="match status" value="1"/>
</dbReference>
<keyword evidence="3" id="KW-0862">Zinc</keyword>
<evidence type="ECO:0000313" key="7">
    <source>
        <dbReference type="EMBL" id="MEK0186595.1"/>
    </source>
</evidence>
<accession>A0ABU8YQE3</accession>
<dbReference type="RefSeq" id="WP_340525414.1">
    <property type="nucleotide sequence ID" value="NZ_JBBLXS010000234.1"/>
</dbReference>
<dbReference type="InterPro" id="IPR030378">
    <property type="entry name" value="G_CP_dom"/>
</dbReference>
<feature type="binding site" evidence="3">
    <location>
        <position position="322"/>
    </location>
    <ligand>
        <name>Zn(2+)</name>
        <dbReference type="ChEBI" id="CHEBI:29105"/>
    </ligand>
</feature>
<dbReference type="HAMAP" id="MF_01820">
    <property type="entry name" value="GTPase_RsgA"/>
    <property type="match status" value="1"/>
</dbReference>
<dbReference type="PROSITE" id="PS50936">
    <property type="entry name" value="ENGC_GTPASE"/>
    <property type="match status" value="1"/>
</dbReference>
<keyword evidence="8" id="KW-1185">Reference proteome</keyword>
<feature type="domain" description="EngC GTPase" evidence="5">
    <location>
        <begin position="94"/>
        <end position="288"/>
    </location>
</feature>
<feature type="binding site" evidence="3">
    <location>
        <position position="315"/>
    </location>
    <ligand>
        <name>Zn(2+)</name>
        <dbReference type="ChEBI" id="CHEBI:29105"/>
    </ligand>
</feature>
<dbReference type="PANTHER" id="PTHR32120:SF11">
    <property type="entry name" value="SMALL RIBOSOMAL SUBUNIT BIOGENESIS GTPASE RSGA 1, MITOCHONDRIAL-RELATED"/>
    <property type="match status" value="1"/>
</dbReference>
<evidence type="ECO:0000313" key="8">
    <source>
        <dbReference type="Proteomes" id="UP001384579"/>
    </source>
</evidence>
<sequence length="406" mass="45388">MSRESSLITGTVVAVQANFYQVRLDPDASTEGENPLWADLRVLLCTRRTRLKKIGQQVMVGDRVVVEEPDWNDRRGVISQVFPRQTELNRPPVANADRILLVFALTEPDLDPASLTRFLVKAESTGLDVSLCLNKCDLVTAEDLAQWRDRLKGWGYEPMFISVRSGLGIYKETANDSENELSATNPNLLDKIDTSCLPSPQGEEGVLLTSPRGEVAFSLQSHLQGKITVICGPSGVGKSSLINQLIPALNLRVSAVSGKLGRGRHTTRHVELFELPGGGLLADTPGFNQPTLECEPSELAHYFPEARQKLALGSCQFSDCSHRHEPNCVVRGDWERYEYYLQFLSEAIVRQQQELNSTSAEASLKQQTKSDGTQQYEPKLQTKKYRRSSRRLQHQSLQDMCQDDLF</sequence>
<comment type="subcellular location">
    <subcellularLocation>
        <location evidence="3">Cytoplasm</location>
    </subcellularLocation>
</comment>
<dbReference type="InterPro" id="IPR004881">
    <property type="entry name" value="Ribosome_biogen_GTPase_RsgA"/>
</dbReference>
<keyword evidence="1 3" id="KW-0547">Nucleotide-binding</keyword>
<feature type="compositionally biased region" description="Polar residues" evidence="4">
    <location>
        <begin position="360"/>
        <end position="376"/>
    </location>
</feature>
<protein>
    <recommendedName>
        <fullName evidence="3">Small ribosomal subunit biogenesis GTPase RsgA</fullName>
        <ecNumber evidence="3">3.6.1.-</ecNumber>
    </recommendedName>
</protein>
<comment type="cofactor">
    <cofactor evidence="3">
        <name>Zn(2+)</name>
        <dbReference type="ChEBI" id="CHEBI:29105"/>
    </cofactor>
    <text evidence="3">Binds 1 zinc ion per subunit.</text>
</comment>
<keyword evidence="3" id="KW-0378">Hydrolase</keyword>
<evidence type="ECO:0000256" key="1">
    <source>
        <dbReference type="ARBA" id="ARBA00022741"/>
    </source>
</evidence>